<dbReference type="AlphaFoldDB" id="S2JN28"/>
<evidence type="ECO:0000256" key="2">
    <source>
        <dbReference type="ARBA" id="ARBA00022490"/>
    </source>
</evidence>
<dbReference type="Pfam" id="PF00069">
    <property type="entry name" value="Pkinase"/>
    <property type="match status" value="1"/>
</dbReference>
<comment type="subunit">
    <text evidence="7">Homodimer. Forms a heterotrimer with a catalytic subunit PAN2 to form the poly(A)-nuclease (PAN) deadenylation complex. Interacts (via PAM-2 motif) with poly(A)-binding protein PAB1 (via PABC domain), conferring substrate specificity of the enzyme complex.</text>
</comment>
<dbReference type="OMA" id="HPCSITL"/>
<keyword evidence="4 7" id="KW-0547">Nucleotide-binding</keyword>
<dbReference type="GO" id="GO:0006397">
    <property type="term" value="P:mRNA processing"/>
    <property type="evidence" value="ECO:0007669"/>
    <property type="project" value="UniProtKB-KW"/>
</dbReference>
<evidence type="ECO:0000256" key="5">
    <source>
        <dbReference type="ARBA" id="ARBA00022840"/>
    </source>
</evidence>
<dbReference type="GO" id="GO:0008143">
    <property type="term" value="F:poly(A) binding"/>
    <property type="evidence" value="ECO:0007669"/>
    <property type="project" value="TreeGrafter"/>
</dbReference>
<feature type="binding site" evidence="7">
    <location>
        <begin position="214"/>
        <end position="221"/>
    </location>
    <ligand>
        <name>ATP</name>
        <dbReference type="ChEBI" id="CHEBI:30616"/>
    </ligand>
</feature>
<evidence type="ECO:0000313" key="10">
    <source>
        <dbReference type="EMBL" id="EPB83978.1"/>
    </source>
</evidence>
<keyword evidence="3 7" id="KW-0507">mRNA processing</keyword>
<dbReference type="FunFam" id="1.20.5.5160:FF:000002">
    <property type="entry name" value="PAN2-PAN3 deadenylation complex subunit PAN3"/>
    <property type="match status" value="1"/>
</dbReference>
<comment type="function">
    <text evidence="7">Regulatory subunit of the poly(A)-nuclease (PAN) deadenylation complex, one of two cytoplasmic mRNA deadenylases involved in mRNA turnover. PAN specifically shortens poly(A) tails of RNA and the activity is stimulated by poly(A)-binding protein PAB1. PAN deadenylation is followed by rapid degradation of the shortened mRNA tails by the CCR4-NOT complex. Deadenylated mRNAs are then degraded by two alternative mechanisms, namely exosome-mediated 3'-5' exonucleolytic degradation, or deadenlyation-dependent mRNA decaping and subsequent 5'-3' exonucleolytic degradation by XRN1. May also be involved in post-transcriptional maturation of mRNA poly(A) tails. PAN3 acts as a positive regulator for PAN activity, recruiting the catalytic subunit PAN2 to mRNA via its interaction with RNA and with PAB1.</text>
</comment>
<dbReference type="PANTHER" id="PTHR12272:SF11">
    <property type="entry name" value="PAN2-PAN3 DEADENYLATION COMPLEX SUBUNIT PAN3"/>
    <property type="match status" value="1"/>
</dbReference>
<dbReference type="GO" id="GO:0000289">
    <property type="term" value="P:nuclear-transcribed mRNA poly(A) tail shortening"/>
    <property type="evidence" value="ECO:0007669"/>
    <property type="project" value="UniProtKB-UniRule"/>
</dbReference>
<dbReference type="InterPro" id="IPR000719">
    <property type="entry name" value="Prot_kinase_dom"/>
</dbReference>
<evidence type="ECO:0000256" key="3">
    <source>
        <dbReference type="ARBA" id="ARBA00022664"/>
    </source>
</evidence>
<protein>
    <recommendedName>
        <fullName evidence="7">PAN2-PAN3 deadenylation complex subunit PAN3</fullName>
    </recommendedName>
    <alternativeName>
        <fullName evidence="7">PAB1P-dependent poly(A)-specific ribonuclease</fullName>
    </alternativeName>
    <alternativeName>
        <fullName evidence="7">Poly(A)-nuclease deadenylation complex subunit 3</fullName>
        <shortName evidence="7">PAN deadenylation complex subunit 3</shortName>
    </alternativeName>
</protein>
<keyword evidence="11" id="KW-1185">Reference proteome</keyword>
<organism evidence="10 11">
    <name type="scientific">Mucor circinelloides f. circinelloides (strain 1006PhL)</name>
    <name type="common">Mucormycosis agent</name>
    <name type="synonym">Calyptromyces circinelloides</name>
    <dbReference type="NCBI Taxonomy" id="1220926"/>
    <lineage>
        <taxon>Eukaryota</taxon>
        <taxon>Fungi</taxon>
        <taxon>Fungi incertae sedis</taxon>
        <taxon>Mucoromycota</taxon>
        <taxon>Mucoromycotina</taxon>
        <taxon>Mucoromycetes</taxon>
        <taxon>Mucorales</taxon>
        <taxon>Mucorineae</taxon>
        <taxon>Mucoraceae</taxon>
        <taxon>Mucor</taxon>
    </lineage>
</organism>
<dbReference type="PROSITE" id="PS50011">
    <property type="entry name" value="PROTEIN_KINASE_DOM"/>
    <property type="match status" value="1"/>
</dbReference>
<feature type="compositionally biased region" description="Polar residues" evidence="8">
    <location>
        <begin position="1"/>
        <end position="21"/>
    </location>
</feature>
<feature type="coiled-coil region" evidence="7">
    <location>
        <begin position="382"/>
        <end position="420"/>
    </location>
</feature>
<comment type="domain">
    <text evidence="7">The N-terminal zinc finger binds to poly(A) RNA.</text>
</comment>
<proteinExistence type="inferred from homology"/>
<keyword evidence="2 7" id="KW-0963">Cytoplasm</keyword>
<dbReference type="FunFam" id="1.10.287.3700:FF:000001">
    <property type="entry name" value="PAN2-PAN3 deadenylation complex subunit PAN3"/>
    <property type="match status" value="1"/>
</dbReference>
<evidence type="ECO:0000256" key="8">
    <source>
        <dbReference type="SAM" id="MobiDB-lite"/>
    </source>
</evidence>
<dbReference type="Gene3D" id="1.20.5.5160">
    <property type="match status" value="1"/>
</dbReference>
<feature type="binding site" evidence="7">
    <location>
        <begin position="281"/>
        <end position="282"/>
    </location>
    <ligand>
        <name>ATP</name>
        <dbReference type="ChEBI" id="CHEBI:30616"/>
    </ligand>
</feature>
<dbReference type="InterPro" id="IPR041332">
    <property type="entry name" value="Pan3_CK"/>
</dbReference>
<dbReference type="PANTHER" id="PTHR12272">
    <property type="entry name" value="DEADENYLATION COMPLEX SUBUNIT PAN3"/>
    <property type="match status" value="1"/>
</dbReference>
<name>S2JN28_MUCC1</name>
<dbReference type="FunCoup" id="S2JN28">
    <property type="interactions" value="118"/>
</dbReference>
<dbReference type="STRING" id="1220926.S2JN28"/>
<dbReference type="GO" id="GO:0000932">
    <property type="term" value="C:P-body"/>
    <property type="evidence" value="ECO:0007669"/>
    <property type="project" value="TreeGrafter"/>
</dbReference>
<dbReference type="EMBL" id="KE124052">
    <property type="protein sequence ID" value="EPB83978.1"/>
    <property type="molecule type" value="Genomic_DNA"/>
</dbReference>
<dbReference type="InParanoid" id="S2JN28"/>
<dbReference type="GO" id="GO:0004672">
    <property type="term" value="F:protein kinase activity"/>
    <property type="evidence" value="ECO:0007669"/>
    <property type="project" value="InterPro"/>
</dbReference>
<evidence type="ECO:0000256" key="6">
    <source>
        <dbReference type="ARBA" id="ARBA00023054"/>
    </source>
</evidence>
<comment type="similarity">
    <text evidence="7">Belongs to the protein kinase superfamily. PAN3 family.</text>
</comment>
<comment type="caution">
    <text evidence="7">Lacks conserved residue(s) required for the propagation of feature annotation.</text>
</comment>
<dbReference type="Pfam" id="PF18101">
    <property type="entry name" value="Pan3_CK"/>
    <property type="match status" value="1"/>
</dbReference>
<dbReference type="SUPFAM" id="SSF56112">
    <property type="entry name" value="Protein kinase-like (PK-like)"/>
    <property type="match status" value="1"/>
</dbReference>
<dbReference type="GO" id="GO:0031251">
    <property type="term" value="C:PAN complex"/>
    <property type="evidence" value="ECO:0007669"/>
    <property type="project" value="UniProtKB-UniRule"/>
</dbReference>
<keyword evidence="5 7" id="KW-0067">ATP-binding</keyword>
<comment type="domain">
    <text evidence="7">The pseudokinase domain, the coiled-coil (CC), and C-terminal knob domain (CK) form a structural unit (PKC) that forms an extensive high-affinity interaction surface for PAN2.</text>
</comment>
<dbReference type="OrthoDB" id="204958at2759"/>
<dbReference type="InterPro" id="IPR011009">
    <property type="entry name" value="Kinase-like_dom_sf"/>
</dbReference>
<evidence type="ECO:0000313" key="11">
    <source>
        <dbReference type="Proteomes" id="UP000014254"/>
    </source>
</evidence>
<evidence type="ECO:0000256" key="1">
    <source>
        <dbReference type="ARBA" id="ARBA00004496"/>
    </source>
</evidence>
<dbReference type="eggNOG" id="KOG3741">
    <property type="taxonomic scope" value="Eukaryota"/>
</dbReference>
<comment type="domain">
    <text evidence="7">Contains a pseudokinase domain. The protein kinase domain is predicted to be catalytically inactive because some of the residues important for catalytic activity are substituted and it lacks the equivalent of the binding site for a peptide substrate. However, it has retained an ATP-binding site and ATP-binding is required for mRNA degradation, stimulating the activity of the PAN2 nuclease in vitro. The nucleotide-binding site is juxtaposed to the RNase active site of PAN2 in the complex and may actually bind nucleosides of a poly(A) RNA rather than ATP, feeding the poly(A)-tail to the active site of the deadenylase and thus increasing the efficiency with which this distributive enzyme degrades oligo(A) RNAs.</text>
</comment>
<evidence type="ECO:0000259" key="9">
    <source>
        <dbReference type="PROSITE" id="PS50011"/>
    </source>
</evidence>
<dbReference type="Gene3D" id="1.10.287.3700">
    <property type="match status" value="1"/>
</dbReference>
<dbReference type="Gene3D" id="1.10.510.10">
    <property type="entry name" value="Transferase(Phosphotransferase) domain 1"/>
    <property type="match status" value="1"/>
</dbReference>
<feature type="region of interest" description="Disordered" evidence="8">
    <location>
        <begin position="1"/>
        <end position="22"/>
    </location>
</feature>
<feature type="region of interest" description="Knob domain" evidence="7">
    <location>
        <begin position="421"/>
        <end position="526"/>
    </location>
</feature>
<feature type="domain" description="Protein kinase" evidence="9">
    <location>
        <begin position="136"/>
        <end position="421"/>
    </location>
</feature>
<evidence type="ECO:0000256" key="4">
    <source>
        <dbReference type="ARBA" id="ARBA00022741"/>
    </source>
</evidence>
<keyword evidence="6 7" id="KW-0175">Coiled coil</keyword>
<comment type="subcellular location">
    <subcellularLocation>
        <location evidence="1 7">Cytoplasm</location>
    </subcellularLocation>
</comment>
<dbReference type="VEuPathDB" id="FungiDB:HMPREF1544_09249"/>
<dbReference type="HAMAP" id="MF_03181">
    <property type="entry name" value="PAN3"/>
    <property type="match status" value="1"/>
</dbReference>
<accession>S2JN28</accession>
<evidence type="ECO:0000256" key="7">
    <source>
        <dbReference type="HAMAP-Rule" id="MF_03181"/>
    </source>
</evidence>
<dbReference type="GO" id="GO:0005524">
    <property type="term" value="F:ATP binding"/>
    <property type="evidence" value="ECO:0007669"/>
    <property type="project" value="UniProtKB-UniRule"/>
</dbReference>
<gene>
    <name evidence="7" type="primary">PAN3</name>
    <name evidence="10" type="ORF">HMPREF1544_09249</name>
</gene>
<dbReference type="Proteomes" id="UP000014254">
    <property type="component" value="Unassembled WGS sequence"/>
</dbReference>
<sequence length="526" mass="59620">MYNNTDNTSARLTSPIQQSPHNRFPFVNGQQYMYPSHQSTSMMPQDPFFYMNNHPFPQPPQPQYHQYAPTLPHIANLQNHQRLVQSFYIPDNLREQLLKRNDATIAAAAAAAATTETAKEAGLPEEVHVYHSLYRMEDKPGKVLGHSSWVYKAVCRTNGKYYTMVRIEGFRLVNEQAMSIVKQWRKIKHANIVSIREAFTTRAFGDSSLVFVYEYHPCSITLFEAYFSPQAQALLHARFQAAGINGMPVPETTLWSFITQIASALKTIHGAGLSARTIEPTKIIMTSKNRLRITCAGLVDVLQFDTTTQQQVAMHQQEDLIGFGKLIVSLACNSPAPVASSMQSFEYMSRFYSPDLKSVAYYLLGKPSLSKSIDEVFTLIGPRLLHELNSSQYYTDTLEANLGNELENSRLVRLMSKLNFINERPEFEKDPRWSETGDRYMIKLFRDYIFHQVNEMGVPVVDMGHVVSCINKLDAGADENIMLTSRDNQTSIIVTYKELKSCIASAFNDLYTKTPNAQATTANKKK</sequence>
<reference evidence="11" key="1">
    <citation type="submission" date="2013-05" db="EMBL/GenBank/DDBJ databases">
        <title>The Genome sequence of Mucor circinelloides f. circinelloides 1006PhL.</title>
        <authorList>
            <consortium name="The Broad Institute Genomics Platform"/>
            <person name="Cuomo C."/>
            <person name="Earl A."/>
            <person name="Findley K."/>
            <person name="Lee S.C."/>
            <person name="Walker B."/>
            <person name="Young S."/>
            <person name="Zeng Q."/>
            <person name="Gargeya S."/>
            <person name="Fitzgerald M."/>
            <person name="Haas B."/>
            <person name="Abouelleil A."/>
            <person name="Allen A.W."/>
            <person name="Alvarado L."/>
            <person name="Arachchi H.M."/>
            <person name="Berlin A.M."/>
            <person name="Chapman S.B."/>
            <person name="Gainer-Dewar J."/>
            <person name="Goldberg J."/>
            <person name="Griggs A."/>
            <person name="Gujja S."/>
            <person name="Hansen M."/>
            <person name="Howarth C."/>
            <person name="Imamovic A."/>
            <person name="Ireland A."/>
            <person name="Larimer J."/>
            <person name="McCowan C."/>
            <person name="Murphy C."/>
            <person name="Pearson M."/>
            <person name="Poon T.W."/>
            <person name="Priest M."/>
            <person name="Roberts A."/>
            <person name="Saif S."/>
            <person name="Shea T."/>
            <person name="Sisk P."/>
            <person name="Sykes S."/>
            <person name="Wortman J."/>
            <person name="Nusbaum C."/>
            <person name="Birren B."/>
        </authorList>
    </citation>
    <scope>NUCLEOTIDE SEQUENCE [LARGE SCALE GENOMIC DNA]</scope>
    <source>
        <strain evidence="11">1006PhL</strain>
    </source>
</reference>
<dbReference type="InterPro" id="IPR030844">
    <property type="entry name" value="PAN3"/>
</dbReference>